<dbReference type="SUPFAM" id="SSF109854">
    <property type="entry name" value="DinB/YfiT-like putative metalloenzymes"/>
    <property type="match status" value="1"/>
</dbReference>
<evidence type="ECO:0000313" key="4">
    <source>
        <dbReference type="Proteomes" id="UP000319852"/>
    </source>
</evidence>
<feature type="region of interest" description="Disordered" evidence="1">
    <location>
        <begin position="71"/>
        <end position="90"/>
    </location>
</feature>
<evidence type="ECO:0000256" key="1">
    <source>
        <dbReference type="SAM" id="MobiDB-lite"/>
    </source>
</evidence>
<accession>A0A517MZI0</accession>
<dbReference type="RefSeq" id="WP_145061690.1">
    <property type="nucleotide sequence ID" value="NZ_CP036263.1"/>
</dbReference>
<name>A0A517MZI0_9BACT</name>
<dbReference type="KEGG" id="amob:HG15A2_36230"/>
<dbReference type="AlphaFoldDB" id="A0A517MZI0"/>
<evidence type="ECO:0000313" key="3">
    <source>
        <dbReference type="EMBL" id="QDT00287.1"/>
    </source>
</evidence>
<dbReference type="InterPro" id="IPR024775">
    <property type="entry name" value="DinB-like"/>
</dbReference>
<evidence type="ECO:0000259" key="2">
    <source>
        <dbReference type="Pfam" id="PF12867"/>
    </source>
</evidence>
<dbReference type="Proteomes" id="UP000319852">
    <property type="component" value="Chromosome"/>
</dbReference>
<feature type="domain" description="DinB-like" evidence="2">
    <location>
        <begin position="17"/>
        <end position="147"/>
    </location>
</feature>
<dbReference type="OrthoDB" id="268680at2"/>
<organism evidence="3 4">
    <name type="scientific">Adhaeretor mobilis</name>
    <dbReference type="NCBI Taxonomy" id="1930276"/>
    <lineage>
        <taxon>Bacteria</taxon>
        <taxon>Pseudomonadati</taxon>
        <taxon>Planctomycetota</taxon>
        <taxon>Planctomycetia</taxon>
        <taxon>Pirellulales</taxon>
        <taxon>Lacipirellulaceae</taxon>
        <taxon>Adhaeretor</taxon>
    </lineage>
</organism>
<protein>
    <submittedName>
        <fullName evidence="3">DinB superfamily protein</fullName>
    </submittedName>
</protein>
<sequence length="162" mass="18207">MNDTFRNLYAFNLGYCEQLMEDIPQEELLIVPNPGVNHPGWQLGHLAVCTDYAMKSFGKEKRFSEEWHTMFGPGSQPASEGSSHPSKQELMKSLREGHAAVVEASHGFSPEQLTDPNPIEFLRVRLPTVADLVAHLMSTHEAAHIGHLSSWRRQTGRPSLFQ</sequence>
<reference evidence="3 4" key="1">
    <citation type="submission" date="2019-02" db="EMBL/GenBank/DDBJ databases">
        <title>Deep-cultivation of Planctomycetes and their phenomic and genomic characterization uncovers novel biology.</title>
        <authorList>
            <person name="Wiegand S."/>
            <person name="Jogler M."/>
            <person name="Boedeker C."/>
            <person name="Pinto D."/>
            <person name="Vollmers J."/>
            <person name="Rivas-Marin E."/>
            <person name="Kohn T."/>
            <person name="Peeters S.H."/>
            <person name="Heuer A."/>
            <person name="Rast P."/>
            <person name="Oberbeckmann S."/>
            <person name="Bunk B."/>
            <person name="Jeske O."/>
            <person name="Meyerdierks A."/>
            <person name="Storesund J.E."/>
            <person name="Kallscheuer N."/>
            <person name="Luecker S."/>
            <person name="Lage O.M."/>
            <person name="Pohl T."/>
            <person name="Merkel B.J."/>
            <person name="Hornburger P."/>
            <person name="Mueller R.-W."/>
            <person name="Bruemmer F."/>
            <person name="Labrenz M."/>
            <person name="Spormann A.M."/>
            <person name="Op den Camp H."/>
            <person name="Overmann J."/>
            <person name="Amann R."/>
            <person name="Jetten M.S.M."/>
            <person name="Mascher T."/>
            <person name="Medema M.H."/>
            <person name="Devos D.P."/>
            <person name="Kaster A.-K."/>
            <person name="Ovreas L."/>
            <person name="Rohde M."/>
            <person name="Galperin M.Y."/>
            <person name="Jogler C."/>
        </authorList>
    </citation>
    <scope>NUCLEOTIDE SEQUENCE [LARGE SCALE GENOMIC DNA]</scope>
    <source>
        <strain evidence="3 4">HG15A2</strain>
    </source>
</reference>
<dbReference type="EMBL" id="CP036263">
    <property type="protein sequence ID" value="QDT00287.1"/>
    <property type="molecule type" value="Genomic_DNA"/>
</dbReference>
<dbReference type="InterPro" id="IPR034660">
    <property type="entry name" value="DinB/YfiT-like"/>
</dbReference>
<feature type="compositionally biased region" description="Polar residues" evidence="1">
    <location>
        <begin position="76"/>
        <end position="85"/>
    </location>
</feature>
<gene>
    <name evidence="3" type="ORF">HG15A2_36230</name>
</gene>
<dbReference type="Pfam" id="PF12867">
    <property type="entry name" value="DinB_2"/>
    <property type="match status" value="1"/>
</dbReference>
<keyword evidence="4" id="KW-1185">Reference proteome</keyword>
<dbReference type="Gene3D" id="1.20.120.450">
    <property type="entry name" value="dinb family like domain"/>
    <property type="match status" value="1"/>
</dbReference>
<proteinExistence type="predicted"/>